<sequence>MIEVSIFSKENICRSEKSSRARSVRQVFTTLQYILLVPFSGECRRELMVPLFATDLICHRIDAGPGRLSVRSAYDRAV</sequence>
<organism evidence="1 2">
    <name type="scientific">Mycolicibacterium conceptionense</name>
    <dbReference type="NCBI Taxonomy" id="451644"/>
    <lineage>
        <taxon>Bacteria</taxon>
        <taxon>Bacillati</taxon>
        <taxon>Actinomycetota</taxon>
        <taxon>Actinomycetes</taxon>
        <taxon>Mycobacteriales</taxon>
        <taxon>Mycobacteriaceae</taxon>
        <taxon>Mycolicibacterium</taxon>
    </lineage>
</organism>
<evidence type="ECO:0000313" key="1">
    <source>
        <dbReference type="EMBL" id="ORV20163.1"/>
    </source>
</evidence>
<protein>
    <recommendedName>
        <fullName evidence="3">Transposase</fullName>
    </recommendedName>
</protein>
<comment type="caution">
    <text evidence="1">The sequence shown here is derived from an EMBL/GenBank/DDBJ whole genome shotgun (WGS) entry which is preliminary data.</text>
</comment>
<dbReference type="EMBL" id="LQOP01000036">
    <property type="protein sequence ID" value="ORV20163.1"/>
    <property type="molecule type" value="Genomic_DNA"/>
</dbReference>
<proteinExistence type="predicted"/>
<name>A0ABX3V197_9MYCO</name>
<dbReference type="Proteomes" id="UP000193811">
    <property type="component" value="Unassembled WGS sequence"/>
</dbReference>
<evidence type="ECO:0000313" key="2">
    <source>
        <dbReference type="Proteomes" id="UP000193811"/>
    </source>
</evidence>
<accession>A0ABX3V197</accession>
<evidence type="ECO:0008006" key="3">
    <source>
        <dbReference type="Google" id="ProtNLM"/>
    </source>
</evidence>
<reference evidence="1 2" key="1">
    <citation type="submission" date="2016-01" db="EMBL/GenBank/DDBJ databases">
        <title>The new phylogeny of the genus Mycobacterium.</title>
        <authorList>
            <person name="Tarcisio F."/>
            <person name="Conor M."/>
            <person name="Antonella G."/>
            <person name="Elisabetta G."/>
            <person name="Giulia F.S."/>
            <person name="Sara T."/>
            <person name="Anna F."/>
            <person name="Clotilde B."/>
            <person name="Roberto B."/>
            <person name="Veronica D.S."/>
            <person name="Fabio R."/>
            <person name="Monica P."/>
            <person name="Olivier J."/>
            <person name="Enrico T."/>
            <person name="Nicola S."/>
        </authorList>
    </citation>
    <scope>NUCLEOTIDE SEQUENCE [LARGE SCALE GENOMIC DNA]</scope>
    <source>
        <strain evidence="1 2">CCUG 50187</strain>
    </source>
</reference>
<gene>
    <name evidence="1" type="ORF">AWB98_30060</name>
</gene>
<keyword evidence="2" id="KW-1185">Reference proteome</keyword>